<dbReference type="Proteomes" id="UP000659654">
    <property type="component" value="Unassembled WGS sequence"/>
</dbReference>
<feature type="signal peptide" evidence="1">
    <location>
        <begin position="1"/>
        <end position="26"/>
    </location>
</feature>
<dbReference type="AlphaFoldDB" id="A0A1I7SAR7"/>
<name>A0A1I7SAR7_BURXY</name>
<dbReference type="Proteomes" id="UP000095284">
    <property type="component" value="Unplaced"/>
</dbReference>
<accession>A0A1I7SAR7</accession>
<keyword evidence="1" id="KW-0732">Signal</keyword>
<dbReference type="EMBL" id="CAJFDI010000005">
    <property type="protein sequence ID" value="CAD5233198.1"/>
    <property type="molecule type" value="Genomic_DNA"/>
</dbReference>
<reference evidence="6" key="1">
    <citation type="submission" date="2016-11" db="UniProtKB">
        <authorList>
            <consortium name="WormBaseParasite"/>
        </authorList>
    </citation>
    <scope>IDENTIFICATION</scope>
</reference>
<dbReference type="OrthoDB" id="10502957at2759"/>
<evidence type="ECO:0000313" key="3">
    <source>
        <dbReference type="EMBL" id="CAG9126850.1"/>
    </source>
</evidence>
<evidence type="ECO:0000313" key="2">
    <source>
        <dbReference type="EMBL" id="CAD5233198.1"/>
    </source>
</evidence>
<feature type="chain" id="PRO_5036022110" evidence="1">
    <location>
        <begin position="27"/>
        <end position="107"/>
    </location>
</feature>
<reference evidence="3" key="2">
    <citation type="submission" date="2020-08" db="EMBL/GenBank/DDBJ databases">
        <authorList>
            <person name="Kikuchi T."/>
        </authorList>
    </citation>
    <scope>NUCLEOTIDE SEQUENCE</scope>
    <source>
        <strain evidence="2">Ka4C1</strain>
    </source>
</reference>
<sequence length="107" mass="11749">MMPMQRGPVAFTQSLLLVGLVGMCFGMSDEYGRDVAPYGGGGASHDRQPFMMMHGGVLHEPQLSGRPLVLRILAEAASTPSAPAHHHRPWRSSQHGNMAWERLGWGW</sequence>
<protein>
    <submittedName>
        <fullName evidence="2">(pine wood nematode) hypothetical protein</fullName>
    </submittedName>
</protein>
<evidence type="ECO:0000313" key="5">
    <source>
        <dbReference type="Proteomes" id="UP000659654"/>
    </source>
</evidence>
<keyword evidence="5" id="KW-1185">Reference proteome</keyword>
<evidence type="ECO:0000313" key="6">
    <source>
        <dbReference type="WBParaSite" id="BXY_1011400.1"/>
    </source>
</evidence>
<organism evidence="4 6">
    <name type="scientific">Bursaphelenchus xylophilus</name>
    <name type="common">Pinewood nematode worm</name>
    <name type="synonym">Aphelenchoides xylophilus</name>
    <dbReference type="NCBI Taxonomy" id="6326"/>
    <lineage>
        <taxon>Eukaryota</taxon>
        <taxon>Metazoa</taxon>
        <taxon>Ecdysozoa</taxon>
        <taxon>Nematoda</taxon>
        <taxon>Chromadorea</taxon>
        <taxon>Rhabditida</taxon>
        <taxon>Tylenchina</taxon>
        <taxon>Tylenchomorpha</taxon>
        <taxon>Aphelenchoidea</taxon>
        <taxon>Aphelenchoididae</taxon>
        <taxon>Bursaphelenchus</taxon>
    </lineage>
</organism>
<dbReference type="Proteomes" id="UP000582659">
    <property type="component" value="Unassembled WGS sequence"/>
</dbReference>
<dbReference type="WBParaSite" id="BXY_1011400.1">
    <property type="protein sequence ID" value="BXY_1011400.1"/>
    <property type="gene ID" value="BXY_1011400"/>
</dbReference>
<gene>
    <name evidence="2" type="ORF">BXYJ_LOCUS13289</name>
</gene>
<dbReference type="EMBL" id="CAJFCV020000005">
    <property type="protein sequence ID" value="CAG9126850.1"/>
    <property type="molecule type" value="Genomic_DNA"/>
</dbReference>
<evidence type="ECO:0000256" key="1">
    <source>
        <dbReference type="SAM" id="SignalP"/>
    </source>
</evidence>
<evidence type="ECO:0000313" key="4">
    <source>
        <dbReference type="Proteomes" id="UP000095284"/>
    </source>
</evidence>
<proteinExistence type="predicted"/>